<comment type="caution">
    <text evidence="1">The sequence shown here is derived from an EMBL/GenBank/DDBJ whole genome shotgun (WGS) entry which is preliminary data.</text>
</comment>
<accession>A0A0G0L6L9</accession>
<evidence type="ECO:0000313" key="2">
    <source>
        <dbReference type="Proteomes" id="UP000034366"/>
    </source>
</evidence>
<evidence type="ECO:0000313" key="1">
    <source>
        <dbReference type="EMBL" id="KKQ48291.1"/>
    </source>
</evidence>
<dbReference type="Proteomes" id="UP000034366">
    <property type="component" value="Unassembled WGS sequence"/>
</dbReference>
<protein>
    <submittedName>
        <fullName evidence="1">Uncharacterized protein</fullName>
    </submittedName>
</protein>
<dbReference type="EMBL" id="LBTW01000037">
    <property type="protein sequence ID" value="KKQ48291.1"/>
    <property type="molecule type" value="Genomic_DNA"/>
</dbReference>
<reference evidence="1 2" key="1">
    <citation type="journal article" date="2015" name="Nature">
        <title>rRNA introns, odd ribosomes, and small enigmatic genomes across a large radiation of phyla.</title>
        <authorList>
            <person name="Brown C.T."/>
            <person name="Hug L.A."/>
            <person name="Thomas B.C."/>
            <person name="Sharon I."/>
            <person name="Castelle C.J."/>
            <person name="Singh A."/>
            <person name="Wilkins M.J."/>
            <person name="Williams K.H."/>
            <person name="Banfield J.F."/>
        </authorList>
    </citation>
    <scope>NUCLEOTIDE SEQUENCE [LARGE SCALE GENOMIC DNA]</scope>
</reference>
<sequence>MLRLRSIYDLGGGNMTVEQSELEKIAKEFAQRMTPQILEQGKGLTDEQLARMAVLEGISARLGHELGKKQATKAEKKAEGK</sequence>
<dbReference type="AlphaFoldDB" id="A0A0G0L6L9"/>
<name>A0A0G0L6L9_9BACT</name>
<organism evidence="1 2">
    <name type="scientific">Candidatus Woesebacteria bacterium GW2011_GWD1_38_10</name>
    <dbReference type="NCBI Taxonomy" id="1618592"/>
    <lineage>
        <taxon>Bacteria</taxon>
        <taxon>Candidatus Woeseibacteriota</taxon>
    </lineage>
</organism>
<gene>
    <name evidence="1" type="ORF">US67_C0037G0002</name>
</gene>
<proteinExistence type="predicted"/>